<protein>
    <submittedName>
        <fullName evidence="2">YceH family protein</fullName>
    </submittedName>
</protein>
<evidence type="ECO:0000313" key="2">
    <source>
        <dbReference type="EMBL" id="MBK7953935.1"/>
    </source>
</evidence>
<dbReference type="Pfam" id="PF04337">
    <property type="entry name" value="DUF480"/>
    <property type="match status" value="1"/>
</dbReference>
<dbReference type="Gene3D" id="1.10.10.10">
    <property type="entry name" value="Winged helix-like DNA-binding domain superfamily/Winged helix DNA-binding domain"/>
    <property type="match status" value="2"/>
</dbReference>
<accession>A0A935W7K3</accession>
<proteinExistence type="inferred from homology"/>
<dbReference type="HAMAP" id="MF_01584">
    <property type="entry name" value="UPF0502"/>
    <property type="match status" value="1"/>
</dbReference>
<organism evidence="2 3">
    <name type="scientific">Candidatus Accumulibacter affinis</name>
    <dbReference type="NCBI Taxonomy" id="2954384"/>
    <lineage>
        <taxon>Bacteria</taxon>
        <taxon>Pseudomonadati</taxon>
        <taxon>Pseudomonadota</taxon>
        <taxon>Betaproteobacteria</taxon>
        <taxon>Candidatus Accumulibacter</taxon>
    </lineage>
</organism>
<sequence length="252" mass="27110">MGSCSLELDPAPDQSAVQARLPVPNPQPLLSFLEARILGVLIEKEKTTPDSYPLTLNSLTLGCNQKSAREPVISVPESEVQAALEELRSRVLVIETYGASGRVLRYAQNFGKVYGLPQAGVAMLAMLALRGAQTVSELRANSERLYRFDDSSSVEAYLEELAGRSSGALVIKLPKQPGCREHRWAHLLCGAGTLASDGDAAVRAQVSGQAELEQRVTHLELAVAELRATLQELLVATDTPSEHAGEQANSRP</sequence>
<dbReference type="PANTHER" id="PTHR38768:SF1">
    <property type="entry name" value="UPF0502 PROTEIN YCEH"/>
    <property type="match status" value="1"/>
</dbReference>
<dbReference type="EMBL" id="JADJOT010000008">
    <property type="protein sequence ID" value="MBK7953935.1"/>
    <property type="molecule type" value="Genomic_DNA"/>
</dbReference>
<dbReference type="AlphaFoldDB" id="A0A935W7K3"/>
<dbReference type="InterPro" id="IPR036390">
    <property type="entry name" value="WH_DNA-bd_sf"/>
</dbReference>
<evidence type="ECO:0000256" key="1">
    <source>
        <dbReference type="HAMAP-Rule" id="MF_01584"/>
    </source>
</evidence>
<gene>
    <name evidence="2" type="ORF">IPK02_08265</name>
</gene>
<dbReference type="SUPFAM" id="SSF46785">
    <property type="entry name" value="Winged helix' DNA-binding domain"/>
    <property type="match status" value="2"/>
</dbReference>
<dbReference type="InterPro" id="IPR036388">
    <property type="entry name" value="WH-like_DNA-bd_sf"/>
</dbReference>
<name>A0A935W7K3_9PROT</name>
<reference evidence="2 3" key="1">
    <citation type="submission" date="2020-10" db="EMBL/GenBank/DDBJ databases">
        <title>Connecting structure to function with the recovery of over 1000 high-quality activated sludge metagenome-assembled genomes encoding full-length rRNA genes using long-read sequencing.</title>
        <authorList>
            <person name="Singleton C.M."/>
            <person name="Petriglieri F."/>
            <person name="Kristensen J.M."/>
            <person name="Kirkegaard R.H."/>
            <person name="Michaelsen T.Y."/>
            <person name="Andersen M.H."/>
            <person name="Karst S.M."/>
            <person name="Dueholm M.S."/>
            <person name="Nielsen P.H."/>
            <person name="Albertsen M."/>
        </authorList>
    </citation>
    <scope>NUCLEOTIDE SEQUENCE [LARGE SCALE GENOMIC DNA]</scope>
    <source>
        <strain evidence="2">Fred_18-Q3-R57-64_BAT3C.720</strain>
    </source>
</reference>
<evidence type="ECO:0000313" key="3">
    <source>
        <dbReference type="Proteomes" id="UP000706151"/>
    </source>
</evidence>
<dbReference type="PANTHER" id="PTHR38768">
    <property type="entry name" value="UPF0502 PROTEIN YCEH"/>
    <property type="match status" value="1"/>
</dbReference>
<comment type="caution">
    <text evidence="2">The sequence shown here is derived from an EMBL/GenBank/DDBJ whole genome shotgun (WGS) entry which is preliminary data.</text>
</comment>
<dbReference type="Proteomes" id="UP000706151">
    <property type="component" value="Unassembled WGS sequence"/>
</dbReference>
<comment type="similarity">
    <text evidence="1">Belongs to the UPF0502 family.</text>
</comment>
<dbReference type="InterPro" id="IPR007432">
    <property type="entry name" value="DUF480"/>
</dbReference>